<dbReference type="Proteomes" id="UP000003089">
    <property type="component" value="Unassembled WGS sequence"/>
</dbReference>
<gene>
    <name evidence="1" type="ORF">HMPREF1068_03484</name>
</gene>
<name>I9RUD7_9BACE</name>
<sequence length="32" mass="3739">MKKKADMSLVKRDVSAYYFKEVFFPETPAQLA</sequence>
<protein>
    <submittedName>
        <fullName evidence="1">Uncharacterized protein</fullName>
    </submittedName>
</protein>
<dbReference type="HOGENOM" id="CLU_3388077_0_0_10"/>
<evidence type="ECO:0000313" key="2">
    <source>
        <dbReference type="Proteomes" id="UP000003089"/>
    </source>
</evidence>
<dbReference type="EMBL" id="AGXS01000023">
    <property type="protein sequence ID" value="EIY46716.1"/>
    <property type="molecule type" value="Genomic_DNA"/>
</dbReference>
<organism evidence="1 2">
    <name type="scientific">Bacteroides nordii CL02T12C05</name>
    <dbReference type="NCBI Taxonomy" id="997884"/>
    <lineage>
        <taxon>Bacteria</taxon>
        <taxon>Pseudomonadati</taxon>
        <taxon>Bacteroidota</taxon>
        <taxon>Bacteroidia</taxon>
        <taxon>Bacteroidales</taxon>
        <taxon>Bacteroidaceae</taxon>
        <taxon>Bacteroides</taxon>
    </lineage>
</organism>
<comment type="caution">
    <text evidence="1">The sequence shown here is derived from an EMBL/GenBank/DDBJ whole genome shotgun (WGS) entry which is preliminary data.</text>
</comment>
<reference evidence="1 2" key="1">
    <citation type="submission" date="2012-02" db="EMBL/GenBank/DDBJ databases">
        <title>The Genome Sequence of Bacteroides nordii CL02T12C05.</title>
        <authorList>
            <consortium name="The Broad Institute Genome Sequencing Platform"/>
            <person name="Earl A."/>
            <person name="Ward D."/>
            <person name="Feldgarden M."/>
            <person name="Gevers D."/>
            <person name="Zitomersky N.L."/>
            <person name="Coyne M.J."/>
            <person name="Comstock L.E."/>
            <person name="Young S.K."/>
            <person name="Zeng Q."/>
            <person name="Gargeya S."/>
            <person name="Fitzgerald M."/>
            <person name="Haas B."/>
            <person name="Abouelleil A."/>
            <person name="Alvarado L."/>
            <person name="Arachchi H.M."/>
            <person name="Berlin A."/>
            <person name="Chapman S.B."/>
            <person name="Gearin G."/>
            <person name="Goldberg J."/>
            <person name="Griggs A."/>
            <person name="Gujja S."/>
            <person name="Hansen M."/>
            <person name="Heiman D."/>
            <person name="Howarth C."/>
            <person name="Larimer J."/>
            <person name="Lui A."/>
            <person name="MacDonald P.J.P."/>
            <person name="McCowen C."/>
            <person name="Montmayeur A."/>
            <person name="Murphy C."/>
            <person name="Neiman D."/>
            <person name="Pearson M."/>
            <person name="Priest M."/>
            <person name="Roberts A."/>
            <person name="Saif S."/>
            <person name="Shea T."/>
            <person name="Sisk P."/>
            <person name="Stolte C."/>
            <person name="Sykes S."/>
            <person name="Wortman J."/>
            <person name="Nusbaum C."/>
            <person name="Birren B."/>
        </authorList>
    </citation>
    <scope>NUCLEOTIDE SEQUENCE [LARGE SCALE GENOMIC DNA]</scope>
    <source>
        <strain evidence="1 2">CL02T12C05</strain>
    </source>
</reference>
<accession>I9RUD7</accession>
<dbReference type="AlphaFoldDB" id="I9RUD7"/>
<keyword evidence="2" id="KW-1185">Reference proteome</keyword>
<evidence type="ECO:0000313" key="1">
    <source>
        <dbReference type="EMBL" id="EIY46716.1"/>
    </source>
</evidence>
<proteinExistence type="predicted"/>